<dbReference type="AlphaFoldDB" id="A0A917LH81"/>
<dbReference type="InterPro" id="IPR017439">
    <property type="entry name" value="Amidohydrolase"/>
</dbReference>
<dbReference type="EMBL" id="BMJT01000005">
    <property type="protein sequence ID" value="GGG22943.1"/>
    <property type="molecule type" value="Genomic_DNA"/>
</dbReference>
<dbReference type="RefSeq" id="WP_188614611.1">
    <property type="nucleotide sequence ID" value="NZ_BMJT01000005.1"/>
</dbReference>
<dbReference type="InterPro" id="IPR002933">
    <property type="entry name" value="Peptidase_M20"/>
</dbReference>
<feature type="binding site" evidence="1">
    <location>
        <position position="90"/>
    </location>
    <ligand>
        <name>Mn(2+)</name>
        <dbReference type="ChEBI" id="CHEBI:29035"/>
        <label>2</label>
    </ligand>
</feature>
<reference evidence="3" key="1">
    <citation type="journal article" date="2014" name="Int. J. Syst. Evol. Microbiol.">
        <title>Complete genome sequence of Corynebacterium casei LMG S-19264T (=DSM 44701T), isolated from a smear-ripened cheese.</title>
        <authorList>
            <consortium name="US DOE Joint Genome Institute (JGI-PGF)"/>
            <person name="Walter F."/>
            <person name="Albersmeier A."/>
            <person name="Kalinowski J."/>
            <person name="Ruckert C."/>
        </authorList>
    </citation>
    <scope>NUCLEOTIDE SEQUENCE</scope>
    <source>
        <strain evidence="3">CGMCC 1.15760</strain>
    </source>
</reference>
<dbReference type="PANTHER" id="PTHR11014:SF122">
    <property type="entry name" value="AMIDOHYDROLASE AMHX"/>
    <property type="match status" value="1"/>
</dbReference>
<dbReference type="Proteomes" id="UP000616608">
    <property type="component" value="Unassembled WGS sequence"/>
</dbReference>
<feature type="binding site" evidence="1">
    <location>
        <position position="126"/>
    </location>
    <ligand>
        <name>Mn(2+)</name>
        <dbReference type="ChEBI" id="CHEBI:29035"/>
        <label>2</label>
    </ligand>
</feature>
<feature type="binding site" evidence="1">
    <location>
        <position position="345"/>
    </location>
    <ligand>
        <name>Mn(2+)</name>
        <dbReference type="ChEBI" id="CHEBI:29035"/>
        <label>2</label>
    </ligand>
</feature>
<keyword evidence="1" id="KW-0479">Metal-binding</keyword>
<evidence type="ECO:0000313" key="3">
    <source>
        <dbReference type="EMBL" id="GGG22943.1"/>
    </source>
</evidence>
<keyword evidence="1" id="KW-0464">Manganese</keyword>
<gene>
    <name evidence="3" type="primary">amhX</name>
    <name evidence="3" type="ORF">GCM10007425_16820</name>
</gene>
<dbReference type="InterPro" id="IPR011650">
    <property type="entry name" value="Peptidase_M20_dimer"/>
</dbReference>
<evidence type="ECO:0000259" key="2">
    <source>
        <dbReference type="Pfam" id="PF07687"/>
    </source>
</evidence>
<dbReference type="SUPFAM" id="SSF53187">
    <property type="entry name" value="Zn-dependent exopeptidases"/>
    <property type="match status" value="1"/>
</dbReference>
<feature type="domain" description="Peptidase M20 dimerisation" evidence="2">
    <location>
        <begin position="173"/>
        <end position="266"/>
    </location>
</feature>
<dbReference type="GO" id="GO:0046872">
    <property type="term" value="F:metal ion binding"/>
    <property type="evidence" value="ECO:0007669"/>
    <property type="project" value="UniProtKB-KW"/>
</dbReference>
<dbReference type="Pfam" id="PF07687">
    <property type="entry name" value="M20_dimer"/>
    <property type="match status" value="1"/>
</dbReference>
<sequence>MIEDLHKLRPRIMKIFEHLHTHPEVSFEEYKTTDYIFRLLEEEGYQPKRFKNCTGLYVDVGSGAPYIGLRADLDALWQEVDGVFKANHSCGHDGHMTMAIGTLLLLKELPHDWEGTIRVIFQPAEEKGLGALAVLKEGVIDDLDYLFGVHLRPVQELGDGSYCAALYHGASVTIEGEIVGEDAHAARPHLGQNAIEVGAAIIEDLRSTYTNPMVPTSVKMTKFQAGGTAANIIPGHAAFTLDVRAQQNDVMKELKDNIQRVMDSEQLLYHIKINTKVISDIVAAEVSEEAKQLMEQAIIASVGQERLREPVHTPGGEDFHHYAVQRPKLKTTMLGLGCGLEPGLHHPHMKFNHARLITGVEILTNVVLLALKQAQKEREVYVTRGGN</sequence>
<comment type="caution">
    <text evidence="3">The sequence shown here is derived from an EMBL/GenBank/DDBJ whole genome shotgun (WGS) entry which is preliminary data.</text>
</comment>
<reference evidence="3" key="2">
    <citation type="submission" date="2020-09" db="EMBL/GenBank/DDBJ databases">
        <authorList>
            <person name="Sun Q."/>
            <person name="Zhou Y."/>
        </authorList>
    </citation>
    <scope>NUCLEOTIDE SEQUENCE</scope>
    <source>
        <strain evidence="3">CGMCC 1.15760</strain>
    </source>
</reference>
<dbReference type="CDD" id="cd08018">
    <property type="entry name" value="M20_Acy1_amhX-like"/>
    <property type="match status" value="1"/>
</dbReference>
<accession>A0A917LH81</accession>
<evidence type="ECO:0000313" key="4">
    <source>
        <dbReference type="Proteomes" id="UP000616608"/>
    </source>
</evidence>
<proteinExistence type="predicted"/>
<feature type="binding site" evidence="1">
    <location>
        <position position="92"/>
    </location>
    <ligand>
        <name>Mn(2+)</name>
        <dbReference type="ChEBI" id="CHEBI:29035"/>
        <label>2</label>
    </ligand>
</feature>
<dbReference type="Gene3D" id="3.30.70.360">
    <property type="match status" value="1"/>
</dbReference>
<feature type="binding site" evidence="1">
    <location>
        <position position="150"/>
    </location>
    <ligand>
        <name>Mn(2+)</name>
        <dbReference type="ChEBI" id="CHEBI:29035"/>
        <label>2</label>
    </ligand>
</feature>
<dbReference type="GO" id="GO:0016787">
    <property type="term" value="F:hydrolase activity"/>
    <property type="evidence" value="ECO:0007669"/>
    <property type="project" value="InterPro"/>
</dbReference>
<dbReference type="PANTHER" id="PTHR11014">
    <property type="entry name" value="PEPTIDASE M20 FAMILY MEMBER"/>
    <property type="match status" value="1"/>
</dbReference>
<evidence type="ECO:0000256" key="1">
    <source>
        <dbReference type="PIRSR" id="PIRSR005962-1"/>
    </source>
</evidence>
<dbReference type="InterPro" id="IPR036264">
    <property type="entry name" value="Bact_exopeptidase_dim_dom"/>
</dbReference>
<protein>
    <submittedName>
        <fullName evidence="3">Amidohydrolase AmhX</fullName>
    </submittedName>
</protein>
<dbReference type="SUPFAM" id="SSF55031">
    <property type="entry name" value="Bacterial exopeptidase dimerisation domain"/>
    <property type="match status" value="1"/>
</dbReference>
<keyword evidence="4" id="KW-1185">Reference proteome</keyword>
<name>A0A917LH81_9BACI</name>
<dbReference type="NCBIfam" id="TIGR01891">
    <property type="entry name" value="amidohydrolases"/>
    <property type="match status" value="1"/>
</dbReference>
<organism evidence="3 4">
    <name type="scientific">Lysinibacillus alkalisoli</name>
    <dbReference type="NCBI Taxonomy" id="1911548"/>
    <lineage>
        <taxon>Bacteria</taxon>
        <taxon>Bacillati</taxon>
        <taxon>Bacillota</taxon>
        <taxon>Bacilli</taxon>
        <taxon>Bacillales</taxon>
        <taxon>Bacillaceae</taxon>
        <taxon>Lysinibacillus</taxon>
    </lineage>
</organism>
<dbReference type="Pfam" id="PF01546">
    <property type="entry name" value="Peptidase_M20"/>
    <property type="match status" value="1"/>
</dbReference>
<dbReference type="PIRSF" id="PIRSF005962">
    <property type="entry name" value="Pept_M20D_amidohydro"/>
    <property type="match status" value="1"/>
</dbReference>
<dbReference type="InterPro" id="IPR037484">
    <property type="entry name" value="AmhX-like"/>
</dbReference>
<comment type="cofactor">
    <cofactor evidence="1">
        <name>Mn(2+)</name>
        <dbReference type="ChEBI" id="CHEBI:29035"/>
    </cofactor>
    <text evidence="1">The Mn(2+) ion enhances activity.</text>
</comment>
<dbReference type="Gene3D" id="3.40.630.10">
    <property type="entry name" value="Zn peptidases"/>
    <property type="match status" value="1"/>
</dbReference>